<dbReference type="Proteomes" id="UP000758603">
    <property type="component" value="Unassembled WGS sequence"/>
</dbReference>
<keyword evidence="2" id="KW-0040">ANK repeat</keyword>
<dbReference type="PROSITE" id="PS50088">
    <property type="entry name" value="ANK_REPEAT"/>
    <property type="match status" value="2"/>
</dbReference>
<dbReference type="InterPro" id="IPR056884">
    <property type="entry name" value="NPHP3-like_N"/>
</dbReference>
<gene>
    <name evidence="4" type="ORF">BKA67DRAFT_587612</name>
</gene>
<reference evidence="4" key="1">
    <citation type="journal article" date="2021" name="Nat. Commun.">
        <title>Genetic determinants of endophytism in the Arabidopsis root mycobiome.</title>
        <authorList>
            <person name="Mesny F."/>
            <person name="Miyauchi S."/>
            <person name="Thiergart T."/>
            <person name="Pickel B."/>
            <person name="Atanasova L."/>
            <person name="Karlsson M."/>
            <person name="Huettel B."/>
            <person name="Barry K.W."/>
            <person name="Haridas S."/>
            <person name="Chen C."/>
            <person name="Bauer D."/>
            <person name="Andreopoulos W."/>
            <person name="Pangilinan J."/>
            <person name="LaButti K."/>
            <person name="Riley R."/>
            <person name="Lipzen A."/>
            <person name="Clum A."/>
            <person name="Drula E."/>
            <person name="Henrissat B."/>
            <person name="Kohler A."/>
            <person name="Grigoriev I.V."/>
            <person name="Martin F.M."/>
            <person name="Hacquard S."/>
        </authorList>
    </citation>
    <scope>NUCLEOTIDE SEQUENCE</scope>
    <source>
        <strain evidence="4">MPI-SDFR-AT-0073</strain>
    </source>
</reference>
<proteinExistence type="predicted"/>
<evidence type="ECO:0000313" key="5">
    <source>
        <dbReference type="Proteomes" id="UP000758603"/>
    </source>
</evidence>
<keyword evidence="1" id="KW-0677">Repeat</keyword>
<dbReference type="SUPFAM" id="SSF52540">
    <property type="entry name" value="P-loop containing nucleoside triphosphate hydrolases"/>
    <property type="match status" value="1"/>
</dbReference>
<dbReference type="InterPro" id="IPR027417">
    <property type="entry name" value="P-loop_NTPase"/>
</dbReference>
<evidence type="ECO:0000256" key="1">
    <source>
        <dbReference type="ARBA" id="ARBA00022737"/>
    </source>
</evidence>
<dbReference type="AlphaFoldDB" id="A0A9P8RI84"/>
<dbReference type="InterPro" id="IPR036770">
    <property type="entry name" value="Ankyrin_rpt-contain_sf"/>
</dbReference>
<dbReference type="EMBL" id="JAGPXC010000013">
    <property type="protein sequence ID" value="KAH6643402.1"/>
    <property type="molecule type" value="Genomic_DNA"/>
</dbReference>
<dbReference type="PRINTS" id="PR01415">
    <property type="entry name" value="ANKYRIN"/>
</dbReference>
<dbReference type="OrthoDB" id="366390at2759"/>
<dbReference type="PANTHER" id="PTHR10039:SF16">
    <property type="entry name" value="GPI INOSITOL-DEACYLASE"/>
    <property type="match status" value="1"/>
</dbReference>
<sequence>MADFLGTASAVAGLVSLSGTILAEGYAFIASVIKAPQELKELLAEVAALGAVLGQLQDLLDDGMPFELKKSRLQDLAQAGLIEDCRESLAGLNASISQCRQIAGQSVRNFGRRMVWPFKEKETKETIARLARIRGSLAASITVDIAYTVRDIHAITDGTASVITEFRRESALHDAMTDRKALFKWLNPKSIDVDENLIEGLKHHHPGTGQWLLDSVEYHSWSSQSSSILWIQGIPGSGKTVLASFIVNKLRTEVDGAVGVVYFFCDHRDFDKQALINFVSTAVVQLLYQHPILEPIAMDAFRGPDSRTRTALKVDEYVELFIKLARTLSHISIVIDALDECKGIRDFADCLRQLSKSQATIRILTTSRYEPVLENTIGPLAKHRIPLEQKIDRDIHAFVTDEVESRVKARTLKVRSSDLRALIVKTLTSRADGMFIWVSFQLNIISELTNDKAIREALYKLPDGLEATYEQLLKQAKQRHKSNIELLATALKWIVSSRAPMKLSQLVEAISIEPTDTRRDLDKIMSDDRDLLKILGSLIVLDPAQQDPVISLVHFSLYEYLESDGLRIHDSLSVFHVPALFLNSIAAICAQYLSFADFEQPCRSLQELGDRRSSYKFLNFAANNWLTHIVGKTSFEAISGRIKWFIVPGRHGNHFLSWQQVFHDNAFDHESNDERIEPLHYAVEYNMVYLFKDILNNGGSAKILLQEGYTPLHLAVIKGSETGVATVLGTNPDLEIPAFHGQTALHLAAAYGNLEVVKLLLSAGASPSAQSNSRSTPLYRAARSGSVPTLECLRDAGSDVNAKTWDAWTPIFEAIENFHVDAVRWLVSNGANLHQRLRDNPRYPSVLDFARTVGNQEIVEIIKTALLKERR</sequence>
<protein>
    <recommendedName>
        <fullName evidence="3">Nephrocystin 3-like N-terminal domain-containing protein</fullName>
    </recommendedName>
</protein>
<feature type="domain" description="Nephrocystin 3-like N-terminal" evidence="3">
    <location>
        <begin position="207"/>
        <end position="368"/>
    </location>
</feature>
<evidence type="ECO:0000313" key="4">
    <source>
        <dbReference type="EMBL" id="KAH6643402.1"/>
    </source>
</evidence>
<dbReference type="SUPFAM" id="SSF48403">
    <property type="entry name" value="Ankyrin repeat"/>
    <property type="match status" value="1"/>
</dbReference>
<dbReference type="GeneID" id="70133223"/>
<dbReference type="InterPro" id="IPR002110">
    <property type="entry name" value="Ankyrin_rpt"/>
</dbReference>
<dbReference type="PROSITE" id="PS50297">
    <property type="entry name" value="ANK_REP_REGION"/>
    <property type="match status" value="2"/>
</dbReference>
<evidence type="ECO:0000259" key="3">
    <source>
        <dbReference type="Pfam" id="PF24883"/>
    </source>
</evidence>
<accession>A0A9P8RI84</accession>
<dbReference type="SMART" id="SM00248">
    <property type="entry name" value="ANK"/>
    <property type="match status" value="5"/>
</dbReference>
<dbReference type="Gene3D" id="3.40.50.300">
    <property type="entry name" value="P-loop containing nucleotide triphosphate hydrolases"/>
    <property type="match status" value="1"/>
</dbReference>
<name>A0A9P8RI84_9PEZI</name>
<dbReference type="RefSeq" id="XP_045951332.1">
    <property type="nucleotide sequence ID" value="XM_046104332.1"/>
</dbReference>
<feature type="repeat" description="ANK" evidence="2">
    <location>
        <begin position="773"/>
        <end position="805"/>
    </location>
</feature>
<dbReference type="Gene3D" id="1.25.40.20">
    <property type="entry name" value="Ankyrin repeat-containing domain"/>
    <property type="match status" value="1"/>
</dbReference>
<dbReference type="Pfam" id="PF12796">
    <property type="entry name" value="Ank_2"/>
    <property type="match status" value="1"/>
</dbReference>
<feature type="repeat" description="ANK" evidence="2">
    <location>
        <begin position="740"/>
        <end position="772"/>
    </location>
</feature>
<dbReference type="Pfam" id="PF24883">
    <property type="entry name" value="NPHP3_N"/>
    <property type="match status" value="1"/>
</dbReference>
<evidence type="ECO:0000256" key="2">
    <source>
        <dbReference type="PROSITE-ProRule" id="PRU00023"/>
    </source>
</evidence>
<keyword evidence="5" id="KW-1185">Reference proteome</keyword>
<organism evidence="4 5">
    <name type="scientific">Truncatella angustata</name>
    <dbReference type="NCBI Taxonomy" id="152316"/>
    <lineage>
        <taxon>Eukaryota</taxon>
        <taxon>Fungi</taxon>
        <taxon>Dikarya</taxon>
        <taxon>Ascomycota</taxon>
        <taxon>Pezizomycotina</taxon>
        <taxon>Sordariomycetes</taxon>
        <taxon>Xylariomycetidae</taxon>
        <taxon>Amphisphaeriales</taxon>
        <taxon>Sporocadaceae</taxon>
        <taxon>Truncatella</taxon>
    </lineage>
</organism>
<comment type="caution">
    <text evidence="4">The sequence shown here is derived from an EMBL/GenBank/DDBJ whole genome shotgun (WGS) entry which is preliminary data.</text>
</comment>
<dbReference type="PANTHER" id="PTHR10039">
    <property type="entry name" value="AMELOGENIN"/>
    <property type="match status" value="1"/>
</dbReference>